<dbReference type="Pfam" id="PF00173">
    <property type="entry name" value="Cyt-b5"/>
    <property type="match status" value="1"/>
</dbReference>
<dbReference type="InterPro" id="IPR036250">
    <property type="entry name" value="AcylCo_DH-like_C"/>
</dbReference>
<evidence type="ECO:0000256" key="1">
    <source>
        <dbReference type="ARBA" id="ARBA00001974"/>
    </source>
</evidence>
<proteinExistence type="inferred from homology"/>
<dbReference type="PANTHER" id="PTHR42808:SF4">
    <property type="entry name" value="SHORT CHAIN DEHYDROGENASE"/>
    <property type="match status" value="1"/>
</dbReference>
<dbReference type="InterPro" id="IPR051935">
    <property type="entry name" value="HSDL2"/>
</dbReference>
<evidence type="ECO:0000256" key="2">
    <source>
        <dbReference type="ARBA" id="ARBA00009347"/>
    </source>
</evidence>
<dbReference type="SUPFAM" id="SSF55856">
    <property type="entry name" value="Cytochrome b5-like heme/steroid binding domain"/>
    <property type="match status" value="1"/>
</dbReference>
<evidence type="ECO:0000259" key="6">
    <source>
        <dbReference type="PROSITE" id="PS50255"/>
    </source>
</evidence>
<dbReference type="GO" id="GO:0003995">
    <property type="term" value="F:acyl-CoA dehydrogenase activity"/>
    <property type="evidence" value="ECO:0007669"/>
    <property type="project" value="InterPro"/>
</dbReference>
<organism evidence="7 8">
    <name type="scientific">Fusarium oxysporum</name>
    <name type="common">Fusarium vascular wilt</name>
    <dbReference type="NCBI Taxonomy" id="5507"/>
    <lineage>
        <taxon>Eukaryota</taxon>
        <taxon>Fungi</taxon>
        <taxon>Dikarya</taxon>
        <taxon>Ascomycota</taxon>
        <taxon>Pezizomycotina</taxon>
        <taxon>Sordariomycetes</taxon>
        <taxon>Hypocreomycetidae</taxon>
        <taxon>Hypocreales</taxon>
        <taxon>Nectriaceae</taxon>
        <taxon>Fusarium</taxon>
        <taxon>Fusarium oxysporum species complex</taxon>
    </lineage>
</organism>
<dbReference type="InterPro" id="IPR006091">
    <property type="entry name" value="Acyl-CoA_Oxase/DH_mid-dom"/>
</dbReference>
<dbReference type="Pfam" id="PF02770">
    <property type="entry name" value="Acyl-CoA_dh_M"/>
    <property type="match status" value="1"/>
</dbReference>
<comment type="cofactor">
    <cofactor evidence="1">
        <name>FAD</name>
        <dbReference type="ChEBI" id="CHEBI:57692"/>
    </cofactor>
</comment>
<evidence type="ECO:0000256" key="5">
    <source>
        <dbReference type="ARBA" id="ARBA00022857"/>
    </source>
</evidence>
<evidence type="ECO:0000256" key="3">
    <source>
        <dbReference type="ARBA" id="ARBA00022630"/>
    </source>
</evidence>
<dbReference type="EMBL" id="JAAFOW010003026">
    <property type="protein sequence ID" value="KAF5255705.1"/>
    <property type="molecule type" value="Genomic_DNA"/>
</dbReference>
<comment type="similarity">
    <text evidence="2">Belongs to the acyl-CoA dehydrogenase family.</text>
</comment>
<comment type="caution">
    <text evidence="7">The sequence shown here is derived from an EMBL/GenBank/DDBJ whole genome shotgun (WGS) entry which is preliminary data.</text>
</comment>
<accession>A0A8H5A2R1</accession>
<dbReference type="InterPro" id="IPR001199">
    <property type="entry name" value="Cyt_B5-like_heme/steroid-bd"/>
</dbReference>
<dbReference type="PROSITE" id="PS00061">
    <property type="entry name" value="ADH_SHORT"/>
    <property type="match status" value="1"/>
</dbReference>
<keyword evidence="4" id="KW-0274">FAD</keyword>
<dbReference type="Gene3D" id="2.40.110.10">
    <property type="entry name" value="Butyryl-CoA Dehydrogenase, subunit A, domain 2"/>
    <property type="match status" value="1"/>
</dbReference>
<dbReference type="InterPro" id="IPR002347">
    <property type="entry name" value="SDR_fam"/>
</dbReference>
<dbReference type="InterPro" id="IPR009075">
    <property type="entry name" value="AcylCo_DH/oxidase_C"/>
</dbReference>
<dbReference type="Pfam" id="PF00441">
    <property type="entry name" value="Acyl-CoA_dh_1"/>
    <property type="match status" value="1"/>
</dbReference>
<dbReference type="Pfam" id="PF00106">
    <property type="entry name" value="adh_short"/>
    <property type="match status" value="2"/>
</dbReference>
<dbReference type="InterPro" id="IPR006089">
    <property type="entry name" value="Acyl-CoA_DH_CS"/>
</dbReference>
<dbReference type="InterPro" id="IPR036291">
    <property type="entry name" value="NAD(P)-bd_dom_sf"/>
</dbReference>
<evidence type="ECO:0000313" key="8">
    <source>
        <dbReference type="Proteomes" id="UP000558688"/>
    </source>
</evidence>
<protein>
    <recommendedName>
        <fullName evidence="6">Cytochrome b5 heme-binding domain-containing protein</fullName>
    </recommendedName>
</protein>
<gene>
    <name evidence="7" type="ORF">FOXYS1_13864</name>
</gene>
<dbReference type="Proteomes" id="UP000558688">
    <property type="component" value="Unassembled WGS sequence"/>
</dbReference>
<dbReference type="InterPro" id="IPR036400">
    <property type="entry name" value="Cyt_B5-like_heme/steroid_sf"/>
</dbReference>
<dbReference type="Gene3D" id="3.10.120.10">
    <property type="entry name" value="Cytochrome b5-like heme/steroid binding domain"/>
    <property type="match status" value="1"/>
</dbReference>
<evidence type="ECO:0000313" key="7">
    <source>
        <dbReference type="EMBL" id="KAF5255705.1"/>
    </source>
</evidence>
<dbReference type="SUPFAM" id="SSF56645">
    <property type="entry name" value="Acyl-CoA dehydrogenase NM domain-like"/>
    <property type="match status" value="1"/>
</dbReference>
<dbReference type="InterPro" id="IPR009100">
    <property type="entry name" value="AcylCoA_DH/oxidase_NM_dom_sf"/>
</dbReference>
<dbReference type="Gene3D" id="1.20.140.10">
    <property type="entry name" value="Butyryl-CoA Dehydrogenase, subunit A, domain 3"/>
    <property type="match status" value="1"/>
</dbReference>
<evidence type="ECO:0000256" key="4">
    <source>
        <dbReference type="ARBA" id="ARBA00022827"/>
    </source>
</evidence>
<reference evidence="7" key="1">
    <citation type="submission" date="2020-02" db="EMBL/GenBank/DDBJ databases">
        <title>Identification and distribution of gene clusters putatively required for synthesis of sphingolipid metabolism inhibitors in phylogenetically diverse species of the filamentous fungus Fusarium.</title>
        <authorList>
            <person name="Kim H.-S."/>
            <person name="Busman M."/>
            <person name="Brown D.W."/>
            <person name="Divon H."/>
            <person name="Uhlig S."/>
            <person name="Proctor R.H."/>
        </authorList>
    </citation>
    <scope>NUCLEOTIDE SEQUENCE [LARGE SCALE GENOMIC DNA]</scope>
    <source>
        <strain evidence="7">NRRL 39464</strain>
    </source>
</reference>
<name>A0A8H5A2R1_FUSOX</name>
<keyword evidence="5" id="KW-0521">NADP</keyword>
<feature type="domain" description="Cytochrome b5 heme-binding" evidence="6">
    <location>
        <begin position="326"/>
        <end position="381"/>
    </location>
</feature>
<dbReference type="AlphaFoldDB" id="A0A8H5A2R1"/>
<dbReference type="SUPFAM" id="SSF47203">
    <property type="entry name" value="Acyl-CoA dehydrogenase C-terminal domain-like"/>
    <property type="match status" value="1"/>
</dbReference>
<dbReference type="PRINTS" id="PR00081">
    <property type="entry name" value="GDHRDH"/>
</dbReference>
<dbReference type="PROSITE" id="PS00072">
    <property type="entry name" value="ACYL_COA_DH_1"/>
    <property type="match status" value="1"/>
</dbReference>
<dbReference type="PROSITE" id="PS50255">
    <property type="entry name" value="CYTOCHROME_B5_2"/>
    <property type="match status" value="1"/>
</dbReference>
<keyword evidence="3" id="KW-0285">Flavoprotein</keyword>
<dbReference type="Gene3D" id="3.40.50.720">
    <property type="entry name" value="NAD(P)-binding Rossmann-like Domain"/>
    <property type="match status" value="1"/>
</dbReference>
<dbReference type="InterPro" id="IPR046373">
    <property type="entry name" value="Acyl-CoA_Oxase/DH_mid-dom_sf"/>
</dbReference>
<dbReference type="PANTHER" id="PTHR42808">
    <property type="entry name" value="HYDROXYSTEROID DEHYDROGENASE-LIKE PROTEIN 2"/>
    <property type="match status" value="1"/>
</dbReference>
<dbReference type="CDD" id="cd00567">
    <property type="entry name" value="ACAD"/>
    <property type="match status" value="1"/>
</dbReference>
<dbReference type="SUPFAM" id="SSF51735">
    <property type="entry name" value="NAD(P)-binding Rossmann-fold domains"/>
    <property type="match status" value="1"/>
</dbReference>
<sequence length="683" mass="75497">MSQLSQPVALVVGASRGIGRQVAIDLAKNGLKVVVAAKSVSDATKTSPFPPDPNSKLSTITTVAHEIREAGGEATAIQVDTRSPESIKNMIESTVKMYGSLDVLIYNSGAIWWSSVEKTPLKRFQLLSSVNMEGLYATVQAAFPYFERNGWKGRIIVVSPPIYSRFFRGKTAYAMGKVAMSVLTKGLAMDWRREGKKEMAITSIWPAVGIQSAATPDPELLSELRTPTIFSDAILEMLRTPPEQISGCLELDEDFLRKKGVTDFSRYSVVPGANPRRMLPATLPVLTVPEEDEEFKLSISRAFFFDPEVQRLVEEPIVSQLYMLSTTGITREEVSHHIKPDDLWYIVDHEVYDLTGFAEAHPGGNVVLEQALLISNTRSFEPKPGDLNPVPWNAGWSCHWPYRGGTPASSWRSQNECYQRSSSGEEEDLCLAISETFAGSDGTGILTTAAKTPDGIHYVVSGVKKWITNGQFADYFITGCNTSRGFSVLLIPRSEGVTTKTIKTSYSATAGTAYVQFDKVMVPVDHLFGEEHQGFTVIMSTFINERFAMICGSIRGTRGIVEGCLKWCDQRIVFKRRLVDQPAIQSKLAKMIASVEPAQAWLEQITEQMVKMSYIEQATHLGGHLALLKPFTNRVAHEVADEAVNILGGSALIQLVLEGVLRSFSEPISPMQYWVVLKRSYQI</sequence>
<dbReference type="InterPro" id="IPR020904">
    <property type="entry name" value="Sc_DH/Rdtase_CS"/>
</dbReference>